<dbReference type="AlphaFoldDB" id="A0A383U1D2"/>
<dbReference type="GO" id="GO:0046872">
    <property type="term" value="F:metal ion binding"/>
    <property type="evidence" value="ECO:0007669"/>
    <property type="project" value="UniProtKB-KW"/>
</dbReference>
<organism evidence="8 9">
    <name type="scientific">Candidatus Ornithobacterium hominis</name>
    <dbReference type="NCBI Taxonomy" id="2497989"/>
    <lineage>
        <taxon>Bacteria</taxon>
        <taxon>Pseudomonadati</taxon>
        <taxon>Bacteroidota</taxon>
        <taxon>Flavobacteriia</taxon>
        <taxon>Flavobacteriales</taxon>
        <taxon>Weeksellaceae</taxon>
        <taxon>Ornithobacterium</taxon>
    </lineage>
</organism>
<feature type="transmembrane region" description="Helical" evidence="6">
    <location>
        <begin position="212"/>
        <end position="230"/>
    </location>
</feature>
<keyword evidence="9" id="KW-1185">Reference proteome</keyword>
<keyword evidence="1" id="KW-0004">4Fe-4S</keyword>
<dbReference type="Proteomes" id="UP000262142">
    <property type="component" value="Unassembled WGS sequence"/>
</dbReference>
<evidence type="ECO:0000256" key="3">
    <source>
        <dbReference type="ARBA" id="ARBA00023002"/>
    </source>
</evidence>
<keyword evidence="6" id="KW-0812">Transmembrane</keyword>
<dbReference type="PANTHER" id="PTHR43255:SF1">
    <property type="entry name" value="IRON-SULFUR-BINDING OXIDOREDUCTASE FADF-RELATED"/>
    <property type="match status" value="1"/>
</dbReference>
<dbReference type="Pfam" id="PF13187">
    <property type="entry name" value="Fer4_9"/>
    <property type="match status" value="1"/>
</dbReference>
<keyword evidence="2" id="KW-0479">Metal-binding</keyword>
<feature type="domain" description="4Fe-4S ferredoxin-type" evidence="7">
    <location>
        <begin position="299"/>
        <end position="330"/>
    </location>
</feature>
<feature type="transmembrane region" description="Helical" evidence="6">
    <location>
        <begin position="154"/>
        <end position="172"/>
    </location>
</feature>
<proteinExistence type="predicted"/>
<dbReference type="RefSeq" id="WP_119059395.1">
    <property type="nucleotide sequence ID" value="NZ_UNSC01000004.1"/>
</dbReference>
<evidence type="ECO:0000256" key="6">
    <source>
        <dbReference type="SAM" id="Phobius"/>
    </source>
</evidence>
<feature type="transmembrane region" description="Helical" evidence="6">
    <location>
        <begin position="6"/>
        <end position="24"/>
    </location>
</feature>
<dbReference type="GO" id="GO:0016491">
    <property type="term" value="F:oxidoreductase activity"/>
    <property type="evidence" value="ECO:0007669"/>
    <property type="project" value="UniProtKB-KW"/>
</dbReference>
<reference evidence="8 9" key="1">
    <citation type="submission" date="2018-09" db="EMBL/GenBank/DDBJ databases">
        <authorList>
            <consortium name="Pathogen Informatics"/>
        </authorList>
    </citation>
    <scope>NUCLEOTIDE SEQUENCE [LARGE SCALE GENOMIC DNA]</scope>
    <source>
        <strain evidence="8 9">OH-22767</strain>
    </source>
</reference>
<dbReference type="InterPro" id="IPR009051">
    <property type="entry name" value="Helical_ferredxn"/>
</dbReference>
<dbReference type="SUPFAM" id="SSF103501">
    <property type="entry name" value="Respiratory nitrate reductase 1 gamma chain"/>
    <property type="match status" value="1"/>
</dbReference>
<evidence type="ECO:0000256" key="5">
    <source>
        <dbReference type="ARBA" id="ARBA00023014"/>
    </source>
</evidence>
<evidence type="ECO:0000259" key="7">
    <source>
        <dbReference type="PROSITE" id="PS51379"/>
    </source>
</evidence>
<keyword evidence="5" id="KW-0411">Iron-sulfur</keyword>
<name>A0A383U1D2_9FLAO</name>
<dbReference type="EMBL" id="UNSC01000004">
    <property type="protein sequence ID" value="SZD72971.1"/>
    <property type="molecule type" value="Genomic_DNA"/>
</dbReference>
<dbReference type="PROSITE" id="PS51379">
    <property type="entry name" value="4FE4S_FER_2"/>
    <property type="match status" value="2"/>
</dbReference>
<accession>A0A383U1D2</accession>
<evidence type="ECO:0000313" key="9">
    <source>
        <dbReference type="Proteomes" id="UP000262142"/>
    </source>
</evidence>
<dbReference type="GO" id="GO:0005886">
    <property type="term" value="C:plasma membrane"/>
    <property type="evidence" value="ECO:0007669"/>
    <property type="project" value="TreeGrafter"/>
</dbReference>
<feature type="domain" description="4Fe-4S ferredoxin-type" evidence="7">
    <location>
        <begin position="362"/>
        <end position="395"/>
    </location>
</feature>
<dbReference type="PROSITE" id="PS00198">
    <property type="entry name" value="4FE4S_FER_1"/>
    <property type="match status" value="2"/>
</dbReference>
<evidence type="ECO:0000256" key="1">
    <source>
        <dbReference type="ARBA" id="ARBA00022485"/>
    </source>
</evidence>
<dbReference type="InterPro" id="IPR051460">
    <property type="entry name" value="HdrC_iron-sulfur_subunit"/>
</dbReference>
<evidence type="ECO:0000256" key="4">
    <source>
        <dbReference type="ARBA" id="ARBA00023004"/>
    </source>
</evidence>
<keyword evidence="6" id="KW-1133">Transmembrane helix</keyword>
<dbReference type="SUPFAM" id="SSF46548">
    <property type="entry name" value="alpha-helical ferredoxin"/>
    <property type="match status" value="1"/>
</dbReference>
<dbReference type="OrthoDB" id="9769677at2"/>
<feature type="transmembrane region" description="Helical" evidence="6">
    <location>
        <begin position="68"/>
        <end position="89"/>
    </location>
</feature>
<sequence>MSYFFQFLFLITFIGAIAFFVINIKKVIRNIHLGTGNLPQDNKSIRWKKMARIALGQSKMVVRPIPGILHILVYLGFIIINIEVLEIIIDGIFGTHRIFSFLGLFYDFLIGSFEVLALIVVGSVFIFWCRRNITKVKRFFKKEMNGWPKEDGNIILYIEFILMLLFLTMNGADYWNNANQGLELAGSFPISQHLFSFFQDFHPSTLHVVERAMWWLHILGILFFLNYLYYSKHFHILSAFPNVWYSKITPKAKLENLASVKKEVELMMNPEVDPFAASPNNENEASEKFGAQDIFDLNKVQLLNAYSCTECGRCTAECPANITGKRLSPRKIMMDTRDRIEEVSKNIDRNGQFKDDNKKLLGDYISSEEIWACTSCNACTEACPISIDPLSIIIKLRQFLVMEKSEAPMEINLMMQNVENKGTPWPFNNSDRLNWNN</sequence>
<dbReference type="InterPro" id="IPR036197">
    <property type="entry name" value="NarG-like_sf"/>
</dbReference>
<keyword evidence="6" id="KW-0472">Membrane</keyword>
<keyword evidence="3" id="KW-0560">Oxidoreductase</keyword>
<dbReference type="GO" id="GO:0051539">
    <property type="term" value="F:4 iron, 4 sulfur cluster binding"/>
    <property type="evidence" value="ECO:0007669"/>
    <property type="project" value="UniProtKB-KW"/>
</dbReference>
<protein>
    <submittedName>
        <fullName evidence="8">Succinate dehydrogenase iron-sulfur subunit</fullName>
    </submittedName>
</protein>
<evidence type="ECO:0000256" key="2">
    <source>
        <dbReference type="ARBA" id="ARBA00022723"/>
    </source>
</evidence>
<dbReference type="Gene3D" id="1.10.1060.10">
    <property type="entry name" value="Alpha-helical ferredoxin"/>
    <property type="match status" value="1"/>
</dbReference>
<evidence type="ECO:0000313" key="8">
    <source>
        <dbReference type="EMBL" id="SZD72971.1"/>
    </source>
</evidence>
<feature type="transmembrane region" description="Helical" evidence="6">
    <location>
        <begin position="109"/>
        <end position="133"/>
    </location>
</feature>
<gene>
    <name evidence="8" type="ORF">SAMEA104719789_01087</name>
</gene>
<dbReference type="PANTHER" id="PTHR43255">
    <property type="entry name" value="IRON-SULFUR-BINDING OXIDOREDUCTASE FADF-RELATED-RELATED"/>
    <property type="match status" value="1"/>
</dbReference>
<dbReference type="InterPro" id="IPR017896">
    <property type="entry name" value="4Fe4S_Fe-S-bd"/>
</dbReference>
<keyword evidence="4" id="KW-0408">Iron</keyword>
<dbReference type="InterPro" id="IPR017900">
    <property type="entry name" value="4Fe4S_Fe_S_CS"/>
</dbReference>